<dbReference type="Proteomes" id="UP001152320">
    <property type="component" value="Chromosome 6"/>
</dbReference>
<protein>
    <recommendedName>
        <fullName evidence="1">GIY-YIG domain-containing protein</fullName>
    </recommendedName>
</protein>
<dbReference type="AlphaFoldDB" id="A0A9Q1C9R7"/>
<evidence type="ECO:0000313" key="2">
    <source>
        <dbReference type="EMBL" id="KAJ8040990.1"/>
    </source>
</evidence>
<sequence length="146" mass="16792">MFIRRTKFSKPCFSINLHPDPFNCNSANVIYLIFCSICPHGNYVGETKTPFRLRFNNHKQTIRKNSQLQAVSQHFNLPGHDIDNVRVCLIKGGFRSDSERKASELRLIKKLDTLNNGLNRELAHGCIYFSSLESVLSLYWHSFGVC</sequence>
<dbReference type="OrthoDB" id="10025388at2759"/>
<dbReference type="Gene3D" id="3.40.1440.10">
    <property type="entry name" value="GIY-YIG endonuclease"/>
    <property type="match status" value="1"/>
</dbReference>
<dbReference type="InterPro" id="IPR035901">
    <property type="entry name" value="GIY-YIG_endonuc_sf"/>
</dbReference>
<comment type="caution">
    <text evidence="2">The sequence shown here is derived from an EMBL/GenBank/DDBJ whole genome shotgun (WGS) entry which is preliminary data.</text>
</comment>
<feature type="domain" description="GIY-YIG" evidence="1">
    <location>
        <begin position="29"/>
        <end position="116"/>
    </location>
</feature>
<evidence type="ECO:0000313" key="3">
    <source>
        <dbReference type="Proteomes" id="UP001152320"/>
    </source>
</evidence>
<evidence type="ECO:0000259" key="1">
    <source>
        <dbReference type="Pfam" id="PF01541"/>
    </source>
</evidence>
<proteinExistence type="predicted"/>
<organism evidence="2 3">
    <name type="scientific">Holothuria leucospilota</name>
    <name type="common">Black long sea cucumber</name>
    <name type="synonym">Mertensiothuria leucospilota</name>
    <dbReference type="NCBI Taxonomy" id="206669"/>
    <lineage>
        <taxon>Eukaryota</taxon>
        <taxon>Metazoa</taxon>
        <taxon>Echinodermata</taxon>
        <taxon>Eleutherozoa</taxon>
        <taxon>Echinozoa</taxon>
        <taxon>Holothuroidea</taxon>
        <taxon>Aspidochirotacea</taxon>
        <taxon>Aspidochirotida</taxon>
        <taxon>Holothuriidae</taxon>
        <taxon>Holothuria</taxon>
    </lineage>
</organism>
<name>A0A9Q1C9R7_HOLLE</name>
<dbReference type="CDD" id="cd10442">
    <property type="entry name" value="GIY-YIG_PLEs"/>
    <property type="match status" value="1"/>
</dbReference>
<accession>A0A9Q1C9R7</accession>
<gene>
    <name evidence="2" type="ORF">HOLleu_15468</name>
</gene>
<dbReference type="Pfam" id="PF01541">
    <property type="entry name" value="GIY-YIG"/>
    <property type="match status" value="1"/>
</dbReference>
<dbReference type="EMBL" id="JAIZAY010000006">
    <property type="protein sequence ID" value="KAJ8040990.1"/>
    <property type="molecule type" value="Genomic_DNA"/>
</dbReference>
<keyword evidence="3" id="KW-1185">Reference proteome</keyword>
<dbReference type="InterPro" id="IPR000305">
    <property type="entry name" value="GIY-YIG_endonuc"/>
</dbReference>
<reference evidence="2" key="1">
    <citation type="submission" date="2021-10" db="EMBL/GenBank/DDBJ databases">
        <title>Tropical sea cucumber genome reveals ecological adaptation and Cuvierian tubules defense mechanism.</title>
        <authorList>
            <person name="Chen T."/>
        </authorList>
    </citation>
    <scope>NUCLEOTIDE SEQUENCE</scope>
    <source>
        <strain evidence="2">Nanhai2018</strain>
        <tissue evidence="2">Muscle</tissue>
    </source>
</reference>